<protein>
    <recommendedName>
        <fullName evidence="13">ADP-ribosylation factor-like protein 2-binding protein</fullName>
    </recommendedName>
</protein>
<feature type="compositionally biased region" description="Basic and acidic residues" evidence="8">
    <location>
        <begin position="41"/>
        <end position="52"/>
    </location>
</feature>
<feature type="region of interest" description="Disordered" evidence="8">
    <location>
        <begin position="498"/>
        <end position="548"/>
    </location>
</feature>
<feature type="region of interest" description="Disordered" evidence="8">
    <location>
        <begin position="1"/>
        <end position="52"/>
    </location>
</feature>
<feature type="compositionally biased region" description="Basic residues" evidence="8">
    <location>
        <begin position="9"/>
        <end position="21"/>
    </location>
</feature>
<evidence type="ECO:0000256" key="1">
    <source>
        <dbReference type="ARBA" id="ARBA00004123"/>
    </source>
</evidence>
<proteinExistence type="predicted"/>
<dbReference type="GO" id="GO:0000398">
    <property type="term" value="P:mRNA splicing, via spliceosome"/>
    <property type="evidence" value="ECO:0007669"/>
    <property type="project" value="InterPro"/>
</dbReference>
<dbReference type="GO" id="GO:0005737">
    <property type="term" value="C:cytoplasm"/>
    <property type="evidence" value="ECO:0007669"/>
    <property type="project" value="UniProtKB-SubCell"/>
</dbReference>
<evidence type="ECO:0000256" key="6">
    <source>
        <dbReference type="ARBA" id="ARBA00023242"/>
    </source>
</evidence>
<name>A0A7J6LA34_PERCH</name>
<reference evidence="11 12" key="1">
    <citation type="submission" date="2020-04" db="EMBL/GenBank/DDBJ databases">
        <title>Perkinsus chesapeaki whole genome sequence.</title>
        <authorList>
            <person name="Bogema D.R."/>
        </authorList>
    </citation>
    <scope>NUCLEOTIDE SEQUENCE [LARGE SCALE GENOMIC DNA]</scope>
    <source>
        <strain evidence="11">ATCC PRA-425</strain>
    </source>
</reference>
<evidence type="ECO:0000256" key="2">
    <source>
        <dbReference type="ARBA" id="ARBA00004138"/>
    </source>
</evidence>
<dbReference type="InterPro" id="IPR042541">
    <property type="entry name" value="BART_sf"/>
</dbReference>
<dbReference type="Pfam" id="PF11527">
    <property type="entry name" value="ARL2_Bind_BART"/>
    <property type="match status" value="1"/>
</dbReference>
<feature type="compositionally biased region" description="Basic and acidic residues" evidence="8">
    <location>
        <begin position="534"/>
        <end position="548"/>
    </location>
</feature>
<dbReference type="AlphaFoldDB" id="A0A7J6LA34"/>
<feature type="domain" description="BART" evidence="9">
    <location>
        <begin position="330"/>
        <end position="450"/>
    </location>
</feature>
<evidence type="ECO:0000256" key="5">
    <source>
        <dbReference type="ARBA" id="ARBA00023069"/>
    </source>
</evidence>
<keyword evidence="5" id="KW-0969">Cilium</keyword>
<evidence type="ECO:0000313" key="11">
    <source>
        <dbReference type="EMBL" id="KAF4656039.1"/>
    </source>
</evidence>
<dbReference type="Pfam" id="PF12656">
    <property type="entry name" value="G-patch_2"/>
    <property type="match status" value="1"/>
</dbReference>
<comment type="caution">
    <text evidence="11">The sequence shown here is derived from an EMBL/GenBank/DDBJ whole genome shotgun (WGS) entry which is preliminary data.</text>
</comment>
<organism evidence="11 12">
    <name type="scientific">Perkinsus chesapeaki</name>
    <name type="common">Clam parasite</name>
    <name type="synonym">Perkinsus andrewsi</name>
    <dbReference type="NCBI Taxonomy" id="330153"/>
    <lineage>
        <taxon>Eukaryota</taxon>
        <taxon>Sar</taxon>
        <taxon>Alveolata</taxon>
        <taxon>Perkinsozoa</taxon>
        <taxon>Perkinsea</taxon>
        <taxon>Perkinsida</taxon>
        <taxon>Perkinsidae</taxon>
        <taxon>Perkinsus</taxon>
    </lineage>
</organism>
<dbReference type="OrthoDB" id="5577072at2759"/>
<keyword evidence="12" id="KW-1185">Reference proteome</keyword>
<evidence type="ECO:0000313" key="12">
    <source>
        <dbReference type="Proteomes" id="UP000591131"/>
    </source>
</evidence>
<evidence type="ECO:0000259" key="10">
    <source>
        <dbReference type="Pfam" id="PF12656"/>
    </source>
</evidence>
<evidence type="ECO:0000256" key="7">
    <source>
        <dbReference type="ARBA" id="ARBA00023273"/>
    </source>
</evidence>
<keyword evidence="4" id="KW-0963">Cytoplasm</keyword>
<evidence type="ECO:0000256" key="4">
    <source>
        <dbReference type="ARBA" id="ARBA00022490"/>
    </source>
</evidence>
<feature type="region of interest" description="Disordered" evidence="8">
    <location>
        <begin position="75"/>
        <end position="108"/>
    </location>
</feature>
<dbReference type="GO" id="GO:0005681">
    <property type="term" value="C:spliceosomal complex"/>
    <property type="evidence" value="ECO:0007669"/>
    <property type="project" value="TreeGrafter"/>
</dbReference>
<evidence type="ECO:0000259" key="9">
    <source>
        <dbReference type="Pfam" id="PF11527"/>
    </source>
</evidence>
<evidence type="ECO:0008006" key="13">
    <source>
        <dbReference type="Google" id="ProtNLM"/>
    </source>
</evidence>
<dbReference type="InterPro" id="IPR026822">
    <property type="entry name" value="Spp2/MOS2_G-patch"/>
</dbReference>
<dbReference type="GO" id="GO:0005929">
    <property type="term" value="C:cilium"/>
    <property type="evidence" value="ECO:0007669"/>
    <property type="project" value="UniProtKB-SubCell"/>
</dbReference>
<dbReference type="EMBL" id="JAAPAO010000622">
    <property type="protein sequence ID" value="KAF4656039.1"/>
    <property type="molecule type" value="Genomic_DNA"/>
</dbReference>
<keyword evidence="7" id="KW-0966">Cell projection</keyword>
<dbReference type="Gene3D" id="1.20.1520.10">
    <property type="entry name" value="ADP-ribosylation factor-like 2-binding protein, domain"/>
    <property type="match status" value="1"/>
</dbReference>
<dbReference type="PANTHER" id="PTHR15818">
    <property type="entry name" value="G PATCH AND KOW-CONTAINING"/>
    <property type="match status" value="1"/>
</dbReference>
<accession>A0A7J6LA34</accession>
<dbReference type="InterPro" id="IPR023379">
    <property type="entry name" value="BART_dom"/>
</dbReference>
<dbReference type="InterPro" id="IPR045166">
    <property type="entry name" value="Spp2-like"/>
</dbReference>
<feature type="domain" description="Spp2/MOS2 G-patch" evidence="10">
    <location>
        <begin position="165"/>
        <end position="212"/>
    </location>
</feature>
<sequence>MKLSFSIKAKPKKTSRPKHKPVAGGTDQRTRLVSITASGEMKTDKPPSPVDKEFIIPCLNRLEPKQGKHTILNAPTEATTINPGARSTPPPQSDTSNGPSTPVDLEGTNSDDAEAIRELFNDARARNADLSSAEEFGEAVNAVEPILCQVNKRRKTKVHEDDFDENKDTREIPIEEFGMAMLRGMGFDKDKHVQQPIFTERREGHVGLGAKVTLPTDGVIDLSKGDGTKKKTKKNSTKGDNSRCFNVFICSCVHPANIAVAVLVSSMTRAVEVDILSEVVDDNKDMVQASTDRHQDIPSSPAKSDEDEVLIVNVDTGDMSIEPGSQLKDILDTVFEVVCSGPLQDKVERFMNEHCHNFKDEVTSVDGNQEYKHEHYVLFKRYCDEIEELLISTVQDKHPHFDLGTFVDDCRDMLQEQEDTINNMQVEEVLDFLLSLVDFQAFRSDMISTAMHGQDLQLQGTIYMACGKDCTEVYNHVHPKVDAKVLLFKHHIGKTIGEAPEEQVAGRKHAGEDNHSNTSTSSSTTSSSNMSYEPENKQEVIVKDGEVW</sequence>
<comment type="subcellular location">
    <subcellularLocation>
        <location evidence="2">Cell projection</location>
        <location evidence="2">Cilium</location>
    </subcellularLocation>
    <subcellularLocation>
        <location evidence="3">Cytoplasm</location>
    </subcellularLocation>
    <subcellularLocation>
        <location evidence="1">Nucleus</location>
    </subcellularLocation>
</comment>
<dbReference type="Proteomes" id="UP000591131">
    <property type="component" value="Unassembled WGS sequence"/>
</dbReference>
<gene>
    <name evidence="11" type="ORF">FOL47_009188</name>
</gene>
<dbReference type="PANTHER" id="PTHR15818:SF2">
    <property type="entry name" value="G-PATCH DOMAIN AND KOW MOTIFS-CONTAINING PROTEIN"/>
    <property type="match status" value="1"/>
</dbReference>
<evidence type="ECO:0000256" key="8">
    <source>
        <dbReference type="SAM" id="MobiDB-lite"/>
    </source>
</evidence>
<keyword evidence="6" id="KW-0539">Nucleus</keyword>
<evidence type="ECO:0000256" key="3">
    <source>
        <dbReference type="ARBA" id="ARBA00004496"/>
    </source>
</evidence>
<feature type="compositionally biased region" description="Low complexity" evidence="8">
    <location>
        <begin position="516"/>
        <end position="529"/>
    </location>
</feature>